<gene>
    <name evidence="2" type="ORF">ACPOL_4082</name>
</gene>
<accession>A0A2Z5G2T1</accession>
<dbReference type="GO" id="GO:0004722">
    <property type="term" value="F:protein serine/threonine phosphatase activity"/>
    <property type="evidence" value="ECO:0007669"/>
    <property type="project" value="InterPro"/>
</dbReference>
<protein>
    <submittedName>
        <fullName evidence="2">Protein serine/threonine phosphatase PrpC, regulation of stationary phase</fullName>
    </submittedName>
</protein>
<dbReference type="Gene3D" id="3.60.40.10">
    <property type="entry name" value="PPM-type phosphatase domain"/>
    <property type="match status" value="1"/>
</dbReference>
<evidence type="ECO:0000313" key="3">
    <source>
        <dbReference type="Proteomes" id="UP000253606"/>
    </source>
</evidence>
<dbReference type="InterPro" id="IPR015655">
    <property type="entry name" value="PP2C"/>
</dbReference>
<organism evidence="2 3">
    <name type="scientific">Acidisarcina polymorpha</name>
    <dbReference type="NCBI Taxonomy" id="2211140"/>
    <lineage>
        <taxon>Bacteria</taxon>
        <taxon>Pseudomonadati</taxon>
        <taxon>Acidobacteriota</taxon>
        <taxon>Terriglobia</taxon>
        <taxon>Terriglobales</taxon>
        <taxon>Acidobacteriaceae</taxon>
        <taxon>Acidisarcina</taxon>
    </lineage>
</organism>
<dbReference type="SMART" id="SM00331">
    <property type="entry name" value="PP2C_SIG"/>
    <property type="match status" value="1"/>
</dbReference>
<dbReference type="AlphaFoldDB" id="A0A2Z5G2T1"/>
<evidence type="ECO:0000259" key="1">
    <source>
        <dbReference type="PROSITE" id="PS51746"/>
    </source>
</evidence>
<dbReference type="PROSITE" id="PS51746">
    <property type="entry name" value="PPM_2"/>
    <property type="match status" value="1"/>
</dbReference>
<dbReference type="KEGG" id="abas:ACPOL_4082"/>
<dbReference type="SMART" id="SM00332">
    <property type="entry name" value="PP2Cc"/>
    <property type="match status" value="1"/>
</dbReference>
<dbReference type="RefSeq" id="WP_161557434.1">
    <property type="nucleotide sequence ID" value="NZ_CP030840.1"/>
</dbReference>
<dbReference type="PANTHER" id="PTHR13832">
    <property type="entry name" value="PROTEIN PHOSPHATASE 2C"/>
    <property type="match status" value="1"/>
</dbReference>
<dbReference type="Proteomes" id="UP000253606">
    <property type="component" value="Chromosome"/>
</dbReference>
<keyword evidence="3" id="KW-1185">Reference proteome</keyword>
<sequence length="264" mass="28463">MTGSRRTSSLGYANGLFRIEAAGLSDVGRKRSNNEDSFGYDLEANIFVVCDGMGGMAAGEVASSLAVEQTLRTYKELGNQEMQPEERLHCAIASANEAVWQMAQEHLKLRGMGSTIVAACVRHNQIVIGNVGDSRAYFLRDGGCVQITEDHSYKITEDHSKKTEQAQLGGAALEPGMSAPLQQFITRAIGADAVVKPDFFVADLAQGDTVLLATDGLTRYMNAERIAGEIQIEADLQETCNDLIGIAHANGAEDNVTCLLMRVF</sequence>
<proteinExistence type="predicted"/>
<name>A0A2Z5G2T1_9BACT</name>
<reference evidence="2 3" key="1">
    <citation type="journal article" date="2018" name="Front. Microbiol.">
        <title>Hydrolytic Capabilities as a Key to Environmental Success: Chitinolytic and Cellulolytic Acidobacteria From Acidic Sub-arctic Soils and Boreal Peatlands.</title>
        <authorList>
            <person name="Belova S.E."/>
            <person name="Ravin N.V."/>
            <person name="Pankratov T.A."/>
            <person name="Rakitin A.L."/>
            <person name="Ivanova A.A."/>
            <person name="Beletsky A.V."/>
            <person name="Mardanov A.V."/>
            <person name="Sinninghe Damste J.S."/>
            <person name="Dedysh S.N."/>
        </authorList>
    </citation>
    <scope>NUCLEOTIDE SEQUENCE [LARGE SCALE GENOMIC DNA]</scope>
    <source>
        <strain evidence="2 3">SBC82</strain>
    </source>
</reference>
<evidence type="ECO:0000313" key="2">
    <source>
        <dbReference type="EMBL" id="AXC13359.1"/>
    </source>
</evidence>
<dbReference type="CDD" id="cd00143">
    <property type="entry name" value="PP2Cc"/>
    <property type="match status" value="1"/>
</dbReference>
<dbReference type="InterPro" id="IPR001932">
    <property type="entry name" value="PPM-type_phosphatase-like_dom"/>
</dbReference>
<dbReference type="InterPro" id="IPR036457">
    <property type="entry name" value="PPM-type-like_dom_sf"/>
</dbReference>
<dbReference type="EMBL" id="CP030840">
    <property type="protein sequence ID" value="AXC13359.1"/>
    <property type="molecule type" value="Genomic_DNA"/>
</dbReference>
<feature type="domain" description="PPM-type phosphatase" evidence="1">
    <location>
        <begin position="21"/>
        <end position="263"/>
    </location>
</feature>
<dbReference type="Pfam" id="PF00481">
    <property type="entry name" value="PP2C"/>
    <property type="match status" value="1"/>
</dbReference>
<dbReference type="PANTHER" id="PTHR13832:SF860">
    <property type="entry name" value="PROTEIN PHOSPHATASE PHPP"/>
    <property type="match status" value="1"/>
</dbReference>
<dbReference type="SUPFAM" id="SSF81606">
    <property type="entry name" value="PP2C-like"/>
    <property type="match status" value="1"/>
</dbReference>